<proteinExistence type="predicted"/>
<dbReference type="AlphaFoldDB" id="A0A9P6ELV0"/>
<dbReference type="Gene3D" id="3.80.10.10">
    <property type="entry name" value="Ribonuclease Inhibitor"/>
    <property type="match status" value="2"/>
</dbReference>
<accession>A0A9P6ELV0</accession>
<evidence type="ECO:0000313" key="3">
    <source>
        <dbReference type="Proteomes" id="UP000807306"/>
    </source>
</evidence>
<dbReference type="EMBL" id="MU157836">
    <property type="protein sequence ID" value="KAF9531223.1"/>
    <property type="molecule type" value="Genomic_DNA"/>
</dbReference>
<dbReference type="OrthoDB" id="3068811at2759"/>
<dbReference type="GO" id="GO:0031146">
    <property type="term" value="P:SCF-dependent proteasomal ubiquitin-dependent protein catabolic process"/>
    <property type="evidence" value="ECO:0007669"/>
    <property type="project" value="TreeGrafter"/>
</dbReference>
<evidence type="ECO:0000256" key="1">
    <source>
        <dbReference type="SAM" id="Coils"/>
    </source>
</evidence>
<dbReference type="Proteomes" id="UP000807306">
    <property type="component" value="Unassembled WGS sequence"/>
</dbReference>
<evidence type="ECO:0000313" key="2">
    <source>
        <dbReference type="EMBL" id="KAF9531223.1"/>
    </source>
</evidence>
<reference evidence="2" key="1">
    <citation type="submission" date="2020-11" db="EMBL/GenBank/DDBJ databases">
        <authorList>
            <consortium name="DOE Joint Genome Institute"/>
            <person name="Ahrendt S."/>
            <person name="Riley R."/>
            <person name="Andreopoulos W."/>
            <person name="Labutti K."/>
            <person name="Pangilinan J."/>
            <person name="Ruiz-Duenas F.J."/>
            <person name="Barrasa J.M."/>
            <person name="Sanchez-Garcia M."/>
            <person name="Camarero S."/>
            <person name="Miyauchi S."/>
            <person name="Serrano A."/>
            <person name="Linde D."/>
            <person name="Babiker R."/>
            <person name="Drula E."/>
            <person name="Ayuso-Fernandez I."/>
            <person name="Pacheco R."/>
            <person name="Padilla G."/>
            <person name="Ferreira P."/>
            <person name="Barriuso J."/>
            <person name="Kellner H."/>
            <person name="Castanera R."/>
            <person name="Alfaro M."/>
            <person name="Ramirez L."/>
            <person name="Pisabarro A.G."/>
            <person name="Kuo A."/>
            <person name="Tritt A."/>
            <person name="Lipzen A."/>
            <person name="He G."/>
            <person name="Yan M."/>
            <person name="Ng V."/>
            <person name="Cullen D."/>
            <person name="Martin F."/>
            <person name="Rosso M.-N."/>
            <person name="Henrissat B."/>
            <person name="Hibbett D."/>
            <person name="Martinez A.T."/>
            <person name="Grigoriev I.V."/>
        </authorList>
    </citation>
    <scope>NUCLEOTIDE SEQUENCE</scope>
    <source>
        <strain evidence="2">CBS 506.95</strain>
    </source>
</reference>
<dbReference type="InterPro" id="IPR032675">
    <property type="entry name" value="LRR_dom_sf"/>
</dbReference>
<name>A0A9P6ELV0_9AGAR</name>
<dbReference type="PANTHER" id="PTHR13318">
    <property type="entry name" value="PARTNER OF PAIRED, ISOFORM B-RELATED"/>
    <property type="match status" value="1"/>
</dbReference>
<feature type="coiled-coil region" evidence="1">
    <location>
        <begin position="264"/>
        <end position="291"/>
    </location>
</feature>
<comment type="caution">
    <text evidence="2">The sequence shown here is derived from an EMBL/GenBank/DDBJ whole genome shotgun (WGS) entry which is preliminary data.</text>
</comment>
<keyword evidence="3" id="KW-1185">Reference proteome</keyword>
<protein>
    <submittedName>
        <fullName evidence="2">Uncharacterized protein</fullName>
    </submittedName>
</protein>
<gene>
    <name evidence="2" type="ORF">CPB83DRAFT_904788</name>
</gene>
<organism evidence="2 3">
    <name type="scientific">Crepidotus variabilis</name>
    <dbReference type="NCBI Taxonomy" id="179855"/>
    <lineage>
        <taxon>Eukaryota</taxon>
        <taxon>Fungi</taxon>
        <taxon>Dikarya</taxon>
        <taxon>Basidiomycota</taxon>
        <taxon>Agaricomycotina</taxon>
        <taxon>Agaricomycetes</taxon>
        <taxon>Agaricomycetidae</taxon>
        <taxon>Agaricales</taxon>
        <taxon>Agaricineae</taxon>
        <taxon>Crepidotaceae</taxon>
        <taxon>Crepidotus</taxon>
    </lineage>
</organism>
<dbReference type="GO" id="GO:0019005">
    <property type="term" value="C:SCF ubiquitin ligase complex"/>
    <property type="evidence" value="ECO:0007669"/>
    <property type="project" value="TreeGrafter"/>
</dbReference>
<dbReference type="SUPFAM" id="SSF52047">
    <property type="entry name" value="RNI-like"/>
    <property type="match status" value="1"/>
</dbReference>
<keyword evidence="1" id="KW-0175">Coiled coil</keyword>
<sequence>MSLSSFDSEDFDPCELESNLSLPMSATSSPNEAGSFVPLEASQIVQKDLTALESLVPLIDELPGLILENQVYYASQPLSKTERDALLSKASSIVDLTLTEQSGGGKLSAGVFMTLAKAQPYDESLFPSLKYLRLKDAGSYMNYLDLFLGPSLEGLEISAVPDIHEESLLSFLKAAAVQLPRLKSLVLKDGNISLTSLSTYLQLKSLQSLALFNCPSTFDLSFFKAIGSLPSLEEFVFKPTQEYSYSSEFLAEGLNELVELSVARLRVDDEINSLEVQVEELRERKPNFQRKEETFVARFTEVTSVLEELHLGSCRLSSMASAYEYQPYLRKTMQQQQELYGIPSDRFDAAMDLISELGLERRKIKAKSKLLLRRVIRDKLRAYIEANNPVSDEHDTLARLEKLETTLEMLGQQRDSIIAKSAALGVDGVNANGVGNSLSTSTTSQHQHEPDAQGQRIAPLFSHLRVLEASGSMGLIVDLISATQAPAIQRLSLTVNTPLSDTPDVREVELGGLNNILQKLERWHETFKSVSLAVSGLQVPPPSISSSLFSKLLHSPQIERIDLSGFEIEDIHTSFDGLNTAVSHSKLQHLHIPFQPNRPGISLSRLRQIAEACPDLVSLQCRFENIADVKQHTLGEAAPNPMSHKLRVLNVGNIGQQLDPGILLHVARYLDVLFPHLESIKPLESASQNMSQWSFVGDMVKAFHSARLDDVARAKMRSADGA</sequence>